<feature type="transmembrane region" description="Helical" evidence="6">
    <location>
        <begin position="328"/>
        <end position="347"/>
    </location>
</feature>
<evidence type="ECO:0000313" key="9">
    <source>
        <dbReference type="Proteomes" id="UP000275385"/>
    </source>
</evidence>
<feature type="transmembrane region" description="Helical" evidence="6">
    <location>
        <begin position="368"/>
        <end position="389"/>
    </location>
</feature>
<comment type="caution">
    <text evidence="8">The sequence shown here is derived from an EMBL/GenBank/DDBJ whole genome shotgun (WGS) entry which is preliminary data.</text>
</comment>
<keyword evidence="9" id="KW-1185">Reference proteome</keyword>
<feature type="transmembrane region" description="Helical" evidence="6">
    <location>
        <begin position="175"/>
        <end position="195"/>
    </location>
</feature>
<feature type="transmembrane region" description="Helical" evidence="6">
    <location>
        <begin position="144"/>
        <end position="168"/>
    </location>
</feature>
<reference evidence="8 9" key="1">
    <citation type="submission" date="2018-08" db="EMBL/GenBank/DDBJ databases">
        <title>Draft genome of the lignicolous fungus Coniochaeta pulveracea.</title>
        <authorList>
            <person name="Borstlap C.J."/>
            <person name="De Witt R.N."/>
            <person name="Botha A."/>
            <person name="Volschenk H."/>
        </authorList>
    </citation>
    <scope>NUCLEOTIDE SEQUENCE [LARGE SCALE GENOMIC DNA]</scope>
    <source>
        <strain evidence="8 9">CAB683</strain>
    </source>
</reference>
<proteinExistence type="inferred from homology"/>
<organism evidence="8 9">
    <name type="scientific">Coniochaeta pulveracea</name>
    <dbReference type="NCBI Taxonomy" id="177199"/>
    <lineage>
        <taxon>Eukaryota</taxon>
        <taxon>Fungi</taxon>
        <taxon>Dikarya</taxon>
        <taxon>Ascomycota</taxon>
        <taxon>Pezizomycotina</taxon>
        <taxon>Sordariomycetes</taxon>
        <taxon>Sordariomycetidae</taxon>
        <taxon>Coniochaetales</taxon>
        <taxon>Coniochaetaceae</taxon>
        <taxon>Coniochaeta</taxon>
    </lineage>
</organism>
<gene>
    <name evidence="8" type="ORF">DL546_005941</name>
</gene>
<dbReference type="InterPro" id="IPR013057">
    <property type="entry name" value="AA_transpt_TM"/>
</dbReference>
<accession>A0A420Y5R6</accession>
<evidence type="ECO:0000256" key="4">
    <source>
        <dbReference type="ARBA" id="ARBA00022989"/>
    </source>
</evidence>
<comment type="subcellular location">
    <subcellularLocation>
        <location evidence="1">Membrane</location>
        <topology evidence="1">Multi-pass membrane protein</topology>
    </subcellularLocation>
</comment>
<evidence type="ECO:0000256" key="6">
    <source>
        <dbReference type="SAM" id="Phobius"/>
    </source>
</evidence>
<keyword evidence="3 6" id="KW-0812">Transmembrane</keyword>
<feature type="domain" description="Amino acid transporter transmembrane" evidence="7">
    <location>
        <begin position="64"/>
        <end position="459"/>
    </location>
</feature>
<dbReference type="PANTHER" id="PTHR22950:SF683">
    <property type="entry name" value="AMINO ACID TRANSPORTER (EUROFUNG)"/>
    <property type="match status" value="1"/>
</dbReference>
<keyword evidence="4 6" id="KW-1133">Transmembrane helix</keyword>
<comment type="similarity">
    <text evidence="2">Belongs to the amino acid/polyamine transporter 2 family.</text>
</comment>
<feature type="transmembrane region" description="Helical" evidence="6">
    <location>
        <begin position="287"/>
        <end position="308"/>
    </location>
</feature>
<evidence type="ECO:0000259" key="7">
    <source>
        <dbReference type="Pfam" id="PF01490"/>
    </source>
</evidence>
<name>A0A420Y5R6_9PEZI</name>
<sequence length="480" mass="50950">MDKRPPTTMSAEIKPNEMKLVDDTFNPIGPVPTGPGEVIDADEKRVVHDSVFGDITEDGPNYRNVGWVRSVALMMKTQIGLGVLSMPAVLDTLGIVPGVILICVIGGITTWSDYMVGVFKLRHPAVYGVDDVGQLIFGRTGREMMSVAFCLFFTFVAGSAMLSVSIALNAVSMHATCSAAFVAIAAIVGFAFASIQTLGKIGWIAWVGVSSIIIAVFTVTIAVGLQDRPAAAPQAGPWQSDYKLFGKPSFTQAISACSSIIFSYAGTPAFFNIAAEMRNPRQYTRGLIICQSVISVTYIVVGVVVYYYCGSYVASPAPGSAGPLLKKVAYGIGLPGLLVSTLLSIHLPSKFIFVRMLRGSRHLTANTATHWISWIASTAGVTLVAYVIASGIPVFGSLVSLIGALLGTLLCFQPMGCMWLYDNWKTEKRTVGWSLMVTWSAFVIVSGTFLMVAGTYGSIKGIMASSSSGAWSCADNSGSA</sequence>
<dbReference type="GO" id="GO:0016020">
    <property type="term" value="C:membrane"/>
    <property type="evidence" value="ECO:0007669"/>
    <property type="project" value="UniProtKB-SubCell"/>
</dbReference>
<dbReference type="OrthoDB" id="40134at2759"/>
<feature type="transmembrane region" description="Helical" evidence="6">
    <location>
        <begin position="79"/>
        <end position="108"/>
    </location>
</feature>
<feature type="transmembrane region" description="Helical" evidence="6">
    <location>
        <begin position="395"/>
        <end position="421"/>
    </location>
</feature>
<keyword evidence="5 6" id="KW-0472">Membrane</keyword>
<dbReference type="PIRSF" id="PIRSF006060">
    <property type="entry name" value="AA_transporter"/>
    <property type="match status" value="1"/>
</dbReference>
<evidence type="ECO:0000313" key="8">
    <source>
        <dbReference type="EMBL" id="RKU43203.1"/>
    </source>
</evidence>
<dbReference type="EMBL" id="QVQW01000046">
    <property type="protein sequence ID" value="RKU43203.1"/>
    <property type="molecule type" value="Genomic_DNA"/>
</dbReference>
<feature type="transmembrane region" description="Helical" evidence="6">
    <location>
        <begin position="201"/>
        <end position="225"/>
    </location>
</feature>
<dbReference type="PANTHER" id="PTHR22950">
    <property type="entry name" value="AMINO ACID TRANSPORTER"/>
    <property type="match status" value="1"/>
</dbReference>
<dbReference type="Gene3D" id="1.20.1740.10">
    <property type="entry name" value="Amino acid/polyamine transporter I"/>
    <property type="match status" value="1"/>
</dbReference>
<dbReference type="FunFam" id="1.20.1740.10:FF:000039">
    <property type="entry name" value="Neutral amino acid transporter (Eurofung)"/>
    <property type="match status" value="1"/>
</dbReference>
<dbReference type="Proteomes" id="UP000275385">
    <property type="component" value="Unassembled WGS sequence"/>
</dbReference>
<evidence type="ECO:0000256" key="5">
    <source>
        <dbReference type="ARBA" id="ARBA00023136"/>
    </source>
</evidence>
<dbReference type="Pfam" id="PF01490">
    <property type="entry name" value="Aa_trans"/>
    <property type="match status" value="1"/>
</dbReference>
<evidence type="ECO:0000256" key="3">
    <source>
        <dbReference type="ARBA" id="ARBA00022692"/>
    </source>
</evidence>
<protein>
    <recommendedName>
        <fullName evidence="7">Amino acid transporter transmembrane domain-containing protein</fullName>
    </recommendedName>
</protein>
<dbReference type="GO" id="GO:0015179">
    <property type="term" value="F:L-amino acid transmembrane transporter activity"/>
    <property type="evidence" value="ECO:0007669"/>
    <property type="project" value="TreeGrafter"/>
</dbReference>
<feature type="transmembrane region" description="Helical" evidence="6">
    <location>
        <begin position="433"/>
        <end position="459"/>
    </location>
</feature>
<evidence type="ECO:0000256" key="1">
    <source>
        <dbReference type="ARBA" id="ARBA00004141"/>
    </source>
</evidence>
<evidence type="ECO:0000256" key="2">
    <source>
        <dbReference type="ARBA" id="ARBA00008066"/>
    </source>
</evidence>
<dbReference type="AlphaFoldDB" id="A0A420Y5R6"/>
<dbReference type="STRING" id="177199.A0A420Y5R6"/>